<dbReference type="PROSITE" id="PS51633">
    <property type="entry name" value="CXC"/>
    <property type="match status" value="1"/>
</dbReference>
<dbReference type="InterPro" id="IPR046341">
    <property type="entry name" value="SET_dom_sf"/>
</dbReference>
<evidence type="ECO:0000313" key="8">
    <source>
        <dbReference type="EMBL" id="KAJ7702292.1"/>
    </source>
</evidence>
<dbReference type="InterPro" id="IPR045318">
    <property type="entry name" value="EZH1/2-like"/>
</dbReference>
<sequence length="646" mass="73450">MEDYEEEFVRNLKAAQAVYCSVRDEFYAWKGRHIAELSSRIFPSEAATGSDVAAGARFRIPTAAFDPPPNASGQTEAEPCIYTWEYDADGRITAPGERIPLVVLEPDQFIAHPPYQFCTPASRNLTARMIDNAQAPFVPYPEESAFPHKRYLASFDGFQWENDQRDPDDEVIQYETVRRLHVERGFPAETIDDIMRDHSSFRRLRLSNESGLLWDVSQRDPLKVIWGDGRLASSKPHLPPHFAQEFPTSNDIFIQINSGLTKFCPNLNCIMHCCQIHITHDWSLYTPALTPKEPHLTSAEFFEQPGATCGDNCFRLIDPDDMEDQDMSIDNLDFLQSALKLDPDMLPCDLAVICKLPCRHVFFHRRDLVDDREVFPPAPVIETKKKRKGKRPQRLSLYRKADTKKRRPFSRQDFHLPPCSHPGPCSQVLMGCQCFKANSLCERNCRCPPTCPRRWTGCNSTCARSPTCGRKCRCRMAGRECDPELCTACDARDTHVHFPDIIRRSTRCENMEIQRSEFKCFHIKRSTWGLGAFAAEPISTGDVIGEYVGELLDGADQILGHRDTIQKYSGLNYCFGITDRTTVDAQWLGNPTRFLNDSKPHRPNCGADGVHTANGEPRLIIRALKPIKEGNELTLDYGKVYWAAHV</sequence>
<evidence type="ECO:0008006" key="10">
    <source>
        <dbReference type="Google" id="ProtNLM"/>
    </source>
</evidence>
<dbReference type="AlphaFoldDB" id="A0AAD7GQ02"/>
<keyword evidence="4" id="KW-0805">Transcription regulation</keyword>
<dbReference type="GO" id="GO:0003682">
    <property type="term" value="F:chromatin binding"/>
    <property type="evidence" value="ECO:0007669"/>
    <property type="project" value="TreeGrafter"/>
</dbReference>
<gene>
    <name evidence="8" type="ORF">B0H17DRAFT_139275</name>
</gene>
<dbReference type="PROSITE" id="PS50280">
    <property type="entry name" value="SET"/>
    <property type="match status" value="1"/>
</dbReference>
<keyword evidence="5" id="KW-0804">Transcription</keyword>
<dbReference type="InterPro" id="IPR001214">
    <property type="entry name" value="SET_dom"/>
</dbReference>
<dbReference type="InterPro" id="IPR026489">
    <property type="entry name" value="CXC_dom"/>
</dbReference>
<keyword evidence="1" id="KW-0489">Methyltransferase</keyword>
<name>A0AAD7GQ02_MYCRO</name>
<dbReference type="EMBL" id="JARKIE010000015">
    <property type="protein sequence ID" value="KAJ7702292.1"/>
    <property type="molecule type" value="Genomic_DNA"/>
</dbReference>
<keyword evidence="3" id="KW-0949">S-adenosyl-L-methionine</keyword>
<protein>
    <recommendedName>
        <fullName evidence="10">SET domain-containing protein</fullName>
    </recommendedName>
</protein>
<feature type="domain" description="CXC" evidence="7">
    <location>
        <begin position="398"/>
        <end position="506"/>
    </location>
</feature>
<evidence type="ECO:0000256" key="3">
    <source>
        <dbReference type="ARBA" id="ARBA00022691"/>
    </source>
</evidence>
<dbReference type="GO" id="GO:0032259">
    <property type="term" value="P:methylation"/>
    <property type="evidence" value="ECO:0007669"/>
    <property type="project" value="UniProtKB-KW"/>
</dbReference>
<comment type="caution">
    <text evidence="8">The sequence shown here is derived from an EMBL/GenBank/DDBJ whole genome shotgun (WGS) entry which is preliminary data.</text>
</comment>
<dbReference type="GO" id="GO:0035098">
    <property type="term" value="C:ESC/E(Z) complex"/>
    <property type="evidence" value="ECO:0007669"/>
    <property type="project" value="TreeGrafter"/>
</dbReference>
<evidence type="ECO:0000259" key="6">
    <source>
        <dbReference type="PROSITE" id="PS50280"/>
    </source>
</evidence>
<evidence type="ECO:0000313" key="9">
    <source>
        <dbReference type="Proteomes" id="UP001221757"/>
    </source>
</evidence>
<evidence type="ECO:0000256" key="5">
    <source>
        <dbReference type="ARBA" id="ARBA00023163"/>
    </source>
</evidence>
<keyword evidence="2" id="KW-0808">Transferase</keyword>
<dbReference type="SUPFAM" id="SSF82199">
    <property type="entry name" value="SET domain"/>
    <property type="match status" value="1"/>
</dbReference>
<dbReference type="PANTHER" id="PTHR45747">
    <property type="entry name" value="HISTONE-LYSINE N-METHYLTRANSFERASE E(Z)"/>
    <property type="match status" value="1"/>
</dbReference>
<proteinExistence type="predicted"/>
<evidence type="ECO:0000259" key="7">
    <source>
        <dbReference type="PROSITE" id="PS51633"/>
    </source>
</evidence>
<dbReference type="SMART" id="SM00317">
    <property type="entry name" value="SET"/>
    <property type="match status" value="1"/>
</dbReference>
<dbReference type="Pfam" id="PF00856">
    <property type="entry name" value="SET"/>
    <property type="match status" value="1"/>
</dbReference>
<evidence type="ECO:0000256" key="1">
    <source>
        <dbReference type="ARBA" id="ARBA00022603"/>
    </source>
</evidence>
<reference evidence="8" key="1">
    <citation type="submission" date="2023-03" db="EMBL/GenBank/DDBJ databases">
        <title>Massive genome expansion in bonnet fungi (Mycena s.s.) driven by repeated elements and novel gene families across ecological guilds.</title>
        <authorList>
            <consortium name="Lawrence Berkeley National Laboratory"/>
            <person name="Harder C.B."/>
            <person name="Miyauchi S."/>
            <person name="Viragh M."/>
            <person name="Kuo A."/>
            <person name="Thoen E."/>
            <person name="Andreopoulos B."/>
            <person name="Lu D."/>
            <person name="Skrede I."/>
            <person name="Drula E."/>
            <person name="Henrissat B."/>
            <person name="Morin E."/>
            <person name="Kohler A."/>
            <person name="Barry K."/>
            <person name="LaButti K."/>
            <person name="Morin E."/>
            <person name="Salamov A."/>
            <person name="Lipzen A."/>
            <person name="Mereny Z."/>
            <person name="Hegedus B."/>
            <person name="Baldrian P."/>
            <person name="Stursova M."/>
            <person name="Weitz H."/>
            <person name="Taylor A."/>
            <person name="Grigoriev I.V."/>
            <person name="Nagy L.G."/>
            <person name="Martin F."/>
            <person name="Kauserud H."/>
        </authorList>
    </citation>
    <scope>NUCLEOTIDE SEQUENCE</scope>
    <source>
        <strain evidence="8">CBHHK067</strain>
    </source>
</reference>
<accession>A0AAD7GQ02</accession>
<keyword evidence="9" id="KW-1185">Reference proteome</keyword>
<evidence type="ECO:0000256" key="4">
    <source>
        <dbReference type="ARBA" id="ARBA00023015"/>
    </source>
</evidence>
<dbReference type="Proteomes" id="UP001221757">
    <property type="component" value="Unassembled WGS sequence"/>
</dbReference>
<dbReference type="GO" id="GO:0031507">
    <property type="term" value="P:heterochromatin formation"/>
    <property type="evidence" value="ECO:0007669"/>
    <property type="project" value="TreeGrafter"/>
</dbReference>
<organism evidence="8 9">
    <name type="scientific">Mycena rosella</name>
    <name type="common">Pink bonnet</name>
    <name type="synonym">Agaricus rosellus</name>
    <dbReference type="NCBI Taxonomy" id="1033263"/>
    <lineage>
        <taxon>Eukaryota</taxon>
        <taxon>Fungi</taxon>
        <taxon>Dikarya</taxon>
        <taxon>Basidiomycota</taxon>
        <taxon>Agaricomycotina</taxon>
        <taxon>Agaricomycetes</taxon>
        <taxon>Agaricomycetidae</taxon>
        <taxon>Agaricales</taxon>
        <taxon>Marasmiineae</taxon>
        <taxon>Mycenaceae</taxon>
        <taxon>Mycena</taxon>
    </lineage>
</organism>
<feature type="domain" description="SET" evidence="6">
    <location>
        <begin position="509"/>
        <end position="638"/>
    </location>
</feature>
<dbReference type="PANTHER" id="PTHR45747:SF4">
    <property type="entry name" value="HISTONE-LYSINE N-METHYLTRANSFERASE E(Z)"/>
    <property type="match status" value="1"/>
</dbReference>
<evidence type="ECO:0000256" key="2">
    <source>
        <dbReference type="ARBA" id="ARBA00022679"/>
    </source>
</evidence>
<dbReference type="GO" id="GO:0046976">
    <property type="term" value="F:histone H3K27 methyltransferase activity"/>
    <property type="evidence" value="ECO:0007669"/>
    <property type="project" value="TreeGrafter"/>
</dbReference>
<dbReference type="Gene3D" id="2.170.270.10">
    <property type="entry name" value="SET domain"/>
    <property type="match status" value="1"/>
</dbReference>